<dbReference type="InParanoid" id="F0YP63"/>
<dbReference type="SUPFAM" id="SSF54001">
    <property type="entry name" value="Cysteine proteinases"/>
    <property type="match status" value="1"/>
</dbReference>
<keyword evidence="10" id="KW-1185">Reference proteome</keyword>
<feature type="non-terminal residue" evidence="9">
    <location>
        <position position="1"/>
    </location>
</feature>
<keyword evidence="6" id="KW-0378">Hydrolase</keyword>
<dbReference type="KEGG" id="aaf:AURANDRAFT_2843"/>
<dbReference type="PANTHER" id="PTHR24006">
    <property type="entry name" value="UBIQUITIN CARBOXYL-TERMINAL HYDROLASE"/>
    <property type="match status" value="1"/>
</dbReference>
<dbReference type="eggNOG" id="KOG1865">
    <property type="taxonomic scope" value="Eukaryota"/>
</dbReference>
<comment type="similarity">
    <text evidence="2">Belongs to the peptidase C19 family.</text>
</comment>
<dbReference type="PANTHER" id="PTHR24006:SF758">
    <property type="entry name" value="UBIQUITIN CARBOXYL-TERMINAL HYDROLASE 36"/>
    <property type="match status" value="1"/>
</dbReference>
<evidence type="ECO:0000256" key="5">
    <source>
        <dbReference type="ARBA" id="ARBA00022786"/>
    </source>
</evidence>
<reference evidence="9 10" key="1">
    <citation type="journal article" date="2011" name="Proc. Natl. Acad. Sci. U.S.A.">
        <title>Niche of harmful alga Aureococcus anophagefferens revealed through ecogenomics.</title>
        <authorList>
            <person name="Gobler C.J."/>
            <person name="Berry D.L."/>
            <person name="Dyhrman S.T."/>
            <person name="Wilhelm S.W."/>
            <person name="Salamov A."/>
            <person name="Lobanov A.V."/>
            <person name="Zhang Y."/>
            <person name="Collier J.L."/>
            <person name="Wurch L.L."/>
            <person name="Kustka A.B."/>
            <person name="Dill B.D."/>
            <person name="Shah M."/>
            <person name="VerBerkmoes N.C."/>
            <person name="Kuo A."/>
            <person name="Terry A."/>
            <person name="Pangilinan J."/>
            <person name="Lindquist E.A."/>
            <person name="Lucas S."/>
            <person name="Paulsen I.T."/>
            <person name="Hattenrath-Lehmann T.K."/>
            <person name="Talmage S.C."/>
            <person name="Walker E.A."/>
            <person name="Koch F."/>
            <person name="Burson A.M."/>
            <person name="Marcoval M.A."/>
            <person name="Tang Y.Z."/>
            <person name="Lecleir G.R."/>
            <person name="Coyne K.J."/>
            <person name="Berg G.M."/>
            <person name="Bertrand E.M."/>
            <person name="Saito M.A."/>
            <person name="Gladyshev V.N."/>
            <person name="Grigoriev I.V."/>
        </authorList>
    </citation>
    <scope>NUCLEOTIDE SEQUENCE [LARGE SCALE GENOMIC DNA]</scope>
    <source>
        <strain evidence="10">CCMP 1984</strain>
    </source>
</reference>
<feature type="non-terminal residue" evidence="9">
    <location>
        <position position="277"/>
    </location>
</feature>
<keyword evidence="4" id="KW-0645">Protease</keyword>
<evidence type="ECO:0000259" key="8">
    <source>
        <dbReference type="PROSITE" id="PS50235"/>
    </source>
</evidence>
<dbReference type="Gene3D" id="3.90.70.10">
    <property type="entry name" value="Cysteine proteinases"/>
    <property type="match status" value="1"/>
</dbReference>
<dbReference type="GO" id="GO:0005634">
    <property type="term" value="C:nucleus"/>
    <property type="evidence" value="ECO:0007669"/>
    <property type="project" value="TreeGrafter"/>
</dbReference>
<gene>
    <name evidence="9" type="ORF">AURANDRAFT_2843</name>
</gene>
<dbReference type="PROSITE" id="PS50235">
    <property type="entry name" value="USP_3"/>
    <property type="match status" value="1"/>
</dbReference>
<comment type="catalytic activity">
    <reaction evidence="1">
        <text>Thiol-dependent hydrolysis of ester, thioester, amide, peptide and isopeptide bonds formed by the C-terminal Gly of ubiquitin (a 76-residue protein attached to proteins as an intracellular targeting signal).</text>
        <dbReference type="EC" id="3.4.19.12"/>
    </reaction>
</comment>
<dbReference type="InterPro" id="IPR050164">
    <property type="entry name" value="Peptidase_C19"/>
</dbReference>
<dbReference type="InterPro" id="IPR001394">
    <property type="entry name" value="Peptidase_C19_UCH"/>
</dbReference>
<name>F0YP63_AURAN</name>
<evidence type="ECO:0000313" key="10">
    <source>
        <dbReference type="Proteomes" id="UP000002729"/>
    </source>
</evidence>
<protein>
    <recommendedName>
        <fullName evidence="3">ubiquitinyl hydrolase 1</fullName>
        <ecNumber evidence="3">3.4.19.12</ecNumber>
    </recommendedName>
</protein>
<evidence type="ECO:0000256" key="4">
    <source>
        <dbReference type="ARBA" id="ARBA00022670"/>
    </source>
</evidence>
<dbReference type="RefSeq" id="XP_009042205.1">
    <property type="nucleotide sequence ID" value="XM_009043957.1"/>
</dbReference>
<dbReference type="GO" id="GO:0006508">
    <property type="term" value="P:proteolysis"/>
    <property type="evidence" value="ECO:0007669"/>
    <property type="project" value="UniProtKB-KW"/>
</dbReference>
<dbReference type="GO" id="GO:0004843">
    <property type="term" value="F:cysteine-type deubiquitinase activity"/>
    <property type="evidence" value="ECO:0007669"/>
    <property type="project" value="UniProtKB-EC"/>
</dbReference>
<keyword evidence="7" id="KW-0788">Thiol protease</keyword>
<dbReference type="GO" id="GO:0005829">
    <property type="term" value="C:cytosol"/>
    <property type="evidence" value="ECO:0007669"/>
    <property type="project" value="TreeGrafter"/>
</dbReference>
<dbReference type="InterPro" id="IPR038765">
    <property type="entry name" value="Papain-like_cys_pep_sf"/>
</dbReference>
<proteinExistence type="inferred from homology"/>
<dbReference type="InterPro" id="IPR028889">
    <property type="entry name" value="USP"/>
</dbReference>
<accession>F0YP63</accession>
<dbReference type="AlphaFoldDB" id="F0YP63"/>
<dbReference type="OMA" id="ECTDHYD"/>
<dbReference type="EMBL" id="GL833198">
    <property type="protein sequence ID" value="EGB03098.1"/>
    <property type="molecule type" value="Genomic_DNA"/>
</dbReference>
<feature type="domain" description="USP" evidence="8">
    <location>
        <begin position="1"/>
        <end position="277"/>
    </location>
</feature>
<dbReference type="OrthoDB" id="27652at2759"/>
<dbReference type="GeneID" id="20220535"/>
<evidence type="ECO:0000256" key="7">
    <source>
        <dbReference type="ARBA" id="ARBA00022807"/>
    </source>
</evidence>
<dbReference type="PROSITE" id="PS00972">
    <property type="entry name" value="USP_1"/>
    <property type="match status" value="1"/>
</dbReference>
<dbReference type="GO" id="GO:0016579">
    <property type="term" value="P:protein deubiquitination"/>
    <property type="evidence" value="ECO:0007669"/>
    <property type="project" value="InterPro"/>
</dbReference>
<evidence type="ECO:0000256" key="1">
    <source>
        <dbReference type="ARBA" id="ARBA00000707"/>
    </source>
</evidence>
<dbReference type="EC" id="3.4.19.12" evidence="3"/>
<evidence type="ECO:0000256" key="3">
    <source>
        <dbReference type="ARBA" id="ARBA00012759"/>
    </source>
</evidence>
<sequence>GLVNLGNTCFLNATIQCLAHAPGVAQTLGDESLHAQAQKPDVAVALRDALGGVFGASRTFKPRELVKRLRAVGDQFQPGRQEDAHEFLLALLDAVEPPLSSTANPVRAVFGGRTSSTLRCPECDYESATEEPFLDLSLEPKPTLARALDAFTAPEELENDEWCCRCCGERVRPTKRLGVAAAPKALVVHLNRYDGRGGKIEEHVAFEPRLELETTDGGAASYGLVGVLVHRGQSTRCGHYTAFCRTRSGAWSCFDDAAVRTCTFAEVLRQEAYMLFY</sequence>
<organism evidence="10">
    <name type="scientific">Aureococcus anophagefferens</name>
    <name type="common">Harmful bloom alga</name>
    <dbReference type="NCBI Taxonomy" id="44056"/>
    <lineage>
        <taxon>Eukaryota</taxon>
        <taxon>Sar</taxon>
        <taxon>Stramenopiles</taxon>
        <taxon>Ochrophyta</taxon>
        <taxon>Pelagophyceae</taxon>
        <taxon>Pelagomonadales</taxon>
        <taxon>Pelagomonadaceae</taxon>
        <taxon>Aureococcus</taxon>
    </lineage>
</organism>
<evidence type="ECO:0000256" key="6">
    <source>
        <dbReference type="ARBA" id="ARBA00022801"/>
    </source>
</evidence>
<dbReference type="Pfam" id="PF00443">
    <property type="entry name" value="UCH"/>
    <property type="match status" value="1"/>
</dbReference>
<dbReference type="InterPro" id="IPR018200">
    <property type="entry name" value="USP_CS"/>
</dbReference>
<evidence type="ECO:0000313" key="9">
    <source>
        <dbReference type="EMBL" id="EGB03098.1"/>
    </source>
</evidence>
<dbReference type="PROSITE" id="PS00973">
    <property type="entry name" value="USP_2"/>
    <property type="match status" value="1"/>
</dbReference>
<evidence type="ECO:0000256" key="2">
    <source>
        <dbReference type="ARBA" id="ARBA00009085"/>
    </source>
</evidence>
<keyword evidence="5" id="KW-0833">Ubl conjugation pathway</keyword>
<dbReference type="Proteomes" id="UP000002729">
    <property type="component" value="Unassembled WGS sequence"/>
</dbReference>